<keyword evidence="2" id="KW-1185">Reference proteome</keyword>
<reference evidence="2" key="1">
    <citation type="submission" date="2003-08" db="EMBL/GenBank/DDBJ databases">
        <authorList>
            <person name="Birren B."/>
            <person name="Nusbaum C."/>
            <person name="Abebe A."/>
            <person name="Abouelleil A."/>
            <person name="Adekoya E."/>
            <person name="Ait-zahra M."/>
            <person name="Allen N."/>
            <person name="Allen T."/>
            <person name="An P."/>
            <person name="Anderson M."/>
            <person name="Anderson S."/>
            <person name="Arachchi H."/>
            <person name="Armbruster J."/>
            <person name="Bachantsang P."/>
            <person name="Baldwin J."/>
            <person name="Barry A."/>
            <person name="Bayul T."/>
            <person name="Blitshsteyn B."/>
            <person name="Bloom T."/>
            <person name="Blye J."/>
            <person name="Boguslavskiy L."/>
            <person name="Borowsky M."/>
            <person name="Boukhgalter B."/>
            <person name="Brunache A."/>
            <person name="Butler J."/>
            <person name="Calixte N."/>
            <person name="Calvo S."/>
            <person name="Camarata J."/>
            <person name="Campo K."/>
            <person name="Chang J."/>
            <person name="Cheshatsang Y."/>
            <person name="Citroen M."/>
            <person name="Collymore A."/>
            <person name="Considine T."/>
            <person name="Cook A."/>
            <person name="Cooke P."/>
            <person name="Corum B."/>
            <person name="Cuomo C."/>
            <person name="David R."/>
            <person name="Dawoe T."/>
            <person name="Degray S."/>
            <person name="Dodge S."/>
            <person name="Dooley K."/>
            <person name="Dorje P."/>
            <person name="Dorjee K."/>
            <person name="Dorris L."/>
            <person name="Duffey N."/>
            <person name="Dupes A."/>
            <person name="Elkins T."/>
            <person name="Engels R."/>
            <person name="Erickson J."/>
            <person name="Farina A."/>
            <person name="Faro S."/>
            <person name="Ferreira P."/>
            <person name="Fischer H."/>
            <person name="Fitzgerald M."/>
            <person name="Foley K."/>
            <person name="Gage D."/>
            <person name="Galagan J."/>
            <person name="Gearin G."/>
            <person name="Gnerre S."/>
            <person name="Gnirke A."/>
            <person name="Goyette A."/>
            <person name="Graham J."/>
            <person name="Grandbois E."/>
            <person name="Gyaltsen K."/>
            <person name="Hafez N."/>
            <person name="Hagopian D."/>
            <person name="Hagos B."/>
            <person name="Hall J."/>
            <person name="Hatcher B."/>
            <person name="Heller A."/>
            <person name="Higgins H."/>
            <person name="Honan T."/>
            <person name="Horn A."/>
            <person name="Houde N."/>
            <person name="Hughes L."/>
            <person name="Hulme W."/>
            <person name="Husby E."/>
            <person name="Iliev I."/>
            <person name="Jaffe D."/>
            <person name="Jones C."/>
            <person name="Kamal M."/>
            <person name="Kamat A."/>
            <person name="Kamvysselis M."/>
            <person name="Karlsson E."/>
            <person name="Kells C."/>
            <person name="Kieu A."/>
            <person name="Kisner P."/>
            <person name="Kodira C."/>
            <person name="Kulbokas E."/>
            <person name="Labutti K."/>
            <person name="Lama D."/>
            <person name="Landers T."/>
            <person name="Leger J."/>
            <person name="Levine S."/>
            <person name="Lewis D."/>
            <person name="Lewis T."/>
            <person name="Lindblad-toh K."/>
            <person name="Liu X."/>
            <person name="Lokyitsang T."/>
            <person name="Lokyitsang Y."/>
            <person name="Lucien O."/>
            <person name="Lui A."/>
            <person name="Ma L.J."/>
            <person name="Mabbitt R."/>
            <person name="Macdonald J."/>
            <person name="Maclean C."/>
            <person name="Major J."/>
            <person name="Manning J."/>
            <person name="Marabella R."/>
            <person name="Maru K."/>
            <person name="Matthews C."/>
            <person name="Mauceli E."/>
            <person name="Mccarthy M."/>
            <person name="Mcdonough S."/>
            <person name="Mcghee T."/>
            <person name="Meldrim J."/>
            <person name="Meneus L."/>
            <person name="Mesirov J."/>
            <person name="Mihalev A."/>
            <person name="Mihova T."/>
            <person name="Mikkelsen T."/>
            <person name="Mlenga V."/>
            <person name="Moru K."/>
            <person name="Mozes J."/>
            <person name="Mulrain L."/>
            <person name="Munson G."/>
            <person name="Naylor J."/>
            <person name="Newes C."/>
            <person name="Nguyen C."/>
            <person name="Nguyen N."/>
            <person name="Nguyen T."/>
            <person name="Nicol R."/>
            <person name="Nielsen C."/>
            <person name="Nizzari M."/>
            <person name="Norbu C."/>
            <person name="Norbu N."/>
            <person name="O'donnell P."/>
            <person name="Okoawo O."/>
            <person name="O'leary S."/>
            <person name="Omotosho B."/>
            <person name="O'neill K."/>
            <person name="Osman S."/>
            <person name="Parker S."/>
            <person name="Perrin D."/>
            <person name="Phunkhang P."/>
            <person name="Piqani B."/>
            <person name="Purcell S."/>
            <person name="Rachupka T."/>
            <person name="Ramasamy U."/>
            <person name="Rameau R."/>
            <person name="Ray V."/>
            <person name="Raymond C."/>
            <person name="Retta R."/>
            <person name="Richardson S."/>
            <person name="Rise C."/>
            <person name="Rodriguez J."/>
            <person name="Rogers J."/>
            <person name="Rogov P."/>
            <person name="Rutman M."/>
            <person name="Schupbach R."/>
            <person name="Seaman C."/>
            <person name="Settipalli S."/>
            <person name="Sharpe T."/>
            <person name="Sheridan J."/>
            <person name="Sherpa N."/>
            <person name="Shi J."/>
            <person name="Smirnov S."/>
            <person name="Smith C."/>
            <person name="Sougnez C."/>
            <person name="Spencer B."/>
            <person name="Stalker J."/>
            <person name="Stange-thomann N."/>
            <person name="Stavropoulos S."/>
            <person name="Stetson K."/>
            <person name="Stone C."/>
            <person name="Stone S."/>
            <person name="Stubbs M."/>
            <person name="Talamas J."/>
            <person name="Tchuinga P."/>
            <person name="Tenzing P."/>
            <person name="Tesfaye S."/>
            <person name="Theodore J."/>
            <person name="Thoulutsang Y."/>
            <person name="Topham K."/>
            <person name="Towey S."/>
            <person name="Tsamla T."/>
            <person name="Tsomo N."/>
            <person name="Vallee D."/>
            <person name="Vassiliev H."/>
            <person name="Venkataraman V."/>
            <person name="Vinson J."/>
            <person name="Vo A."/>
            <person name="Wade C."/>
            <person name="Wang S."/>
            <person name="Wangchuk T."/>
            <person name="Wangdi T."/>
            <person name="Whittaker C."/>
            <person name="Wilkinson J."/>
            <person name="Wu Y."/>
            <person name="Wyman D."/>
            <person name="Yadav S."/>
            <person name="Yang S."/>
            <person name="Yang X."/>
            <person name="Yeager S."/>
            <person name="Yee E."/>
            <person name="Young G."/>
            <person name="Zainoun J."/>
            <person name="Zembeck L."/>
            <person name="Zimmer A."/>
            <person name="Zody M."/>
            <person name="Lander E."/>
        </authorList>
    </citation>
    <scope>NUCLEOTIDE SEQUENCE [LARGE SCALE GENOMIC DNA]</scope>
</reference>
<dbReference type="HOGENOM" id="CLU_1250293_0_0_1"/>
<evidence type="ECO:0000313" key="1">
    <source>
        <dbReference type="Ensembl" id="ENSCSAVP00000002613.1"/>
    </source>
</evidence>
<dbReference type="AlphaFoldDB" id="H2YBB5"/>
<dbReference type="Proteomes" id="UP000007875">
    <property type="component" value="Unassembled WGS sequence"/>
</dbReference>
<name>H2YBB5_CIOSA</name>
<protein>
    <submittedName>
        <fullName evidence="1">Uncharacterized protein</fullName>
    </submittedName>
</protein>
<sequence>MKDKLGLTLPSRGDVGHVGCNKHYDVIPHSADVIKSSNDVIQSSVVIQHANDVIKNSLDVIQNANDVIKNSGVFQRSGDVIKSYDIIKKPVENIDDVIKISAVVIDTNDDVIVRTDDVTAQGGGENYVDAESMDPINESTVNDVIPMQTTWMRNCCVVISALERNLADSYLQVNDDDTTHQQKSSASDWFAITRDLTSPRPLLDYNMLNDSPCVVLTKMDL</sequence>
<accession>H2YBB5</accession>
<proteinExistence type="predicted"/>
<organism evidence="1 2">
    <name type="scientific">Ciona savignyi</name>
    <name type="common">Pacific transparent sea squirt</name>
    <dbReference type="NCBI Taxonomy" id="51511"/>
    <lineage>
        <taxon>Eukaryota</taxon>
        <taxon>Metazoa</taxon>
        <taxon>Chordata</taxon>
        <taxon>Tunicata</taxon>
        <taxon>Ascidiacea</taxon>
        <taxon>Phlebobranchia</taxon>
        <taxon>Cionidae</taxon>
        <taxon>Ciona</taxon>
    </lineage>
</organism>
<dbReference type="Ensembl" id="ENSCSAVT00000002654.1">
    <property type="protein sequence ID" value="ENSCSAVP00000002613.1"/>
    <property type="gene ID" value="ENSCSAVG00000001547.1"/>
</dbReference>
<reference evidence="1" key="2">
    <citation type="submission" date="2025-08" db="UniProtKB">
        <authorList>
            <consortium name="Ensembl"/>
        </authorList>
    </citation>
    <scope>IDENTIFICATION</scope>
</reference>
<reference evidence="1" key="3">
    <citation type="submission" date="2025-09" db="UniProtKB">
        <authorList>
            <consortium name="Ensembl"/>
        </authorList>
    </citation>
    <scope>IDENTIFICATION</scope>
</reference>
<dbReference type="InParanoid" id="H2YBB5"/>
<evidence type="ECO:0000313" key="2">
    <source>
        <dbReference type="Proteomes" id="UP000007875"/>
    </source>
</evidence>